<feature type="compositionally biased region" description="Low complexity" evidence="8">
    <location>
        <begin position="1512"/>
        <end position="1521"/>
    </location>
</feature>
<feature type="compositionally biased region" description="Gly residues" evidence="8">
    <location>
        <begin position="1522"/>
        <end position="1532"/>
    </location>
</feature>
<dbReference type="Proteomes" id="UP000777482">
    <property type="component" value="Unassembled WGS sequence"/>
</dbReference>
<feature type="compositionally biased region" description="Pro residues" evidence="8">
    <location>
        <begin position="1018"/>
        <end position="1036"/>
    </location>
</feature>
<feature type="compositionally biased region" description="Low complexity" evidence="8">
    <location>
        <begin position="1386"/>
        <end position="1402"/>
    </location>
</feature>
<evidence type="ECO:0000259" key="9">
    <source>
        <dbReference type="PROSITE" id="PS50003"/>
    </source>
</evidence>
<feature type="region of interest" description="Disordered" evidence="8">
    <location>
        <begin position="1973"/>
        <end position="2003"/>
    </location>
</feature>
<keyword evidence="5" id="KW-0811">Translocation</keyword>
<dbReference type="GO" id="GO:0032012">
    <property type="term" value="P:regulation of ARF protein signal transduction"/>
    <property type="evidence" value="ECO:0007669"/>
    <property type="project" value="InterPro"/>
</dbReference>
<feature type="domain" description="PH" evidence="9">
    <location>
        <begin position="2142"/>
        <end position="2277"/>
    </location>
</feature>
<feature type="region of interest" description="Disordered" evidence="8">
    <location>
        <begin position="2289"/>
        <end position="2387"/>
    </location>
</feature>
<dbReference type="EMBL" id="PUHQ01000104">
    <property type="protein sequence ID" value="KAG0656089.1"/>
    <property type="molecule type" value="Genomic_DNA"/>
</dbReference>
<keyword evidence="12" id="KW-1185">Reference proteome</keyword>
<dbReference type="Pfam" id="PF04121">
    <property type="entry name" value="Nup84_Nup100"/>
    <property type="match status" value="1"/>
</dbReference>
<feature type="region of interest" description="Disordered" evidence="8">
    <location>
        <begin position="2620"/>
        <end position="2699"/>
    </location>
</feature>
<keyword evidence="3" id="KW-0509">mRNA transport</keyword>
<dbReference type="GO" id="GO:0017056">
    <property type="term" value="F:structural constituent of nuclear pore"/>
    <property type="evidence" value="ECO:0007669"/>
    <property type="project" value="InterPro"/>
</dbReference>
<dbReference type="GO" id="GO:0000973">
    <property type="term" value="P:post-transcriptional tethering of RNA polymerase II gene DNA at nuclear periphery"/>
    <property type="evidence" value="ECO:0007669"/>
    <property type="project" value="TreeGrafter"/>
</dbReference>
<dbReference type="InterPro" id="IPR035999">
    <property type="entry name" value="Sec7_dom_sf"/>
</dbReference>
<dbReference type="GO" id="GO:0006606">
    <property type="term" value="P:protein import into nucleus"/>
    <property type="evidence" value="ECO:0007669"/>
    <property type="project" value="TreeGrafter"/>
</dbReference>
<dbReference type="SUPFAM" id="SSF48425">
    <property type="entry name" value="Sec7 domain"/>
    <property type="match status" value="1"/>
</dbReference>
<dbReference type="OrthoDB" id="3098at2759"/>
<feature type="compositionally biased region" description="Low complexity" evidence="8">
    <location>
        <begin position="2336"/>
        <end position="2354"/>
    </location>
</feature>
<dbReference type="InterPro" id="IPR007252">
    <property type="entry name" value="Nup84/Nup107"/>
</dbReference>
<feature type="compositionally biased region" description="Low complexity" evidence="8">
    <location>
        <begin position="1105"/>
        <end position="1123"/>
    </location>
</feature>
<feature type="compositionally biased region" description="Polar residues" evidence="8">
    <location>
        <begin position="2325"/>
        <end position="2335"/>
    </location>
</feature>
<feature type="compositionally biased region" description="Low complexity" evidence="8">
    <location>
        <begin position="1635"/>
        <end position="1651"/>
    </location>
</feature>
<dbReference type="SMART" id="SM00222">
    <property type="entry name" value="Sec7"/>
    <property type="match status" value="1"/>
</dbReference>
<dbReference type="PANTHER" id="PTHR13003">
    <property type="entry name" value="NUP107-RELATED"/>
    <property type="match status" value="1"/>
</dbReference>
<comment type="caution">
    <text evidence="11">The sequence shown here is derived from an EMBL/GenBank/DDBJ whole genome shotgun (WGS) entry which is preliminary data.</text>
</comment>
<organism evidence="11 12">
    <name type="scientific">Rhodotorula mucilaginosa</name>
    <name type="common">Yeast</name>
    <name type="synonym">Rhodotorula rubra</name>
    <dbReference type="NCBI Taxonomy" id="5537"/>
    <lineage>
        <taxon>Eukaryota</taxon>
        <taxon>Fungi</taxon>
        <taxon>Dikarya</taxon>
        <taxon>Basidiomycota</taxon>
        <taxon>Pucciniomycotina</taxon>
        <taxon>Microbotryomycetes</taxon>
        <taxon>Sporidiobolales</taxon>
        <taxon>Sporidiobolaceae</taxon>
        <taxon>Rhodotorula</taxon>
    </lineage>
</organism>
<comment type="subcellular location">
    <subcellularLocation>
        <location evidence="1">Nucleus</location>
        <location evidence="1">Nuclear pore complex</location>
    </subcellularLocation>
</comment>
<dbReference type="SMART" id="SM00233">
    <property type="entry name" value="PH"/>
    <property type="match status" value="1"/>
</dbReference>
<dbReference type="InterPro" id="IPR001849">
    <property type="entry name" value="PH_domain"/>
</dbReference>
<dbReference type="SUPFAM" id="SSF50729">
    <property type="entry name" value="PH domain-like"/>
    <property type="match status" value="1"/>
</dbReference>
<dbReference type="InterPro" id="IPR023394">
    <property type="entry name" value="Sec7_C_sf"/>
</dbReference>
<feature type="domain" description="SEC7" evidence="10">
    <location>
        <begin position="1746"/>
        <end position="1963"/>
    </location>
</feature>
<dbReference type="InterPro" id="IPR041681">
    <property type="entry name" value="PH_9"/>
</dbReference>
<feature type="compositionally biased region" description="Low complexity" evidence="8">
    <location>
        <begin position="1989"/>
        <end position="2003"/>
    </location>
</feature>
<evidence type="ECO:0000256" key="1">
    <source>
        <dbReference type="ARBA" id="ARBA00004567"/>
    </source>
</evidence>
<feature type="region of interest" description="Disordered" evidence="8">
    <location>
        <begin position="1100"/>
        <end position="1750"/>
    </location>
</feature>
<evidence type="ECO:0000313" key="12">
    <source>
        <dbReference type="Proteomes" id="UP000777482"/>
    </source>
</evidence>
<evidence type="ECO:0000256" key="3">
    <source>
        <dbReference type="ARBA" id="ARBA00022816"/>
    </source>
</evidence>
<reference evidence="11 12" key="1">
    <citation type="submission" date="2020-11" db="EMBL/GenBank/DDBJ databases">
        <title>Kefir isolates.</title>
        <authorList>
            <person name="Marcisauskas S."/>
            <person name="Kim Y."/>
            <person name="Blasche S."/>
        </authorList>
    </citation>
    <scope>NUCLEOTIDE SEQUENCE [LARGE SCALE GENOMIC DNA]</scope>
    <source>
        <strain evidence="11 12">KR</strain>
    </source>
</reference>
<dbReference type="InterPro" id="IPR011993">
    <property type="entry name" value="PH-like_dom_sf"/>
</dbReference>
<dbReference type="PROSITE" id="PS50003">
    <property type="entry name" value="PH_DOMAIN"/>
    <property type="match status" value="1"/>
</dbReference>
<dbReference type="InterPro" id="IPR000904">
    <property type="entry name" value="Sec7_dom"/>
</dbReference>
<name>A0A9P6VUI4_RHOMI</name>
<feature type="compositionally biased region" description="Basic and acidic residues" evidence="8">
    <location>
        <begin position="1124"/>
        <end position="1143"/>
    </location>
</feature>
<dbReference type="PROSITE" id="PS50190">
    <property type="entry name" value="SEC7"/>
    <property type="match status" value="1"/>
</dbReference>
<feature type="compositionally biased region" description="Basic and acidic residues" evidence="8">
    <location>
        <begin position="2653"/>
        <end position="2667"/>
    </location>
</feature>
<evidence type="ECO:0000256" key="2">
    <source>
        <dbReference type="ARBA" id="ARBA00022448"/>
    </source>
</evidence>
<dbReference type="GO" id="GO:0006406">
    <property type="term" value="P:mRNA export from nucleus"/>
    <property type="evidence" value="ECO:0007669"/>
    <property type="project" value="TreeGrafter"/>
</dbReference>
<evidence type="ECO:0000259" key="10">
    <source>
        <dbReference type="PROSITE" id="PS50190"/>
    </source>
</evidence>
<evidence type="ECO:0000256" key="8">
    <source>
        <dbReference type="SAM" id="MobiDB-lite"/>
    </source>
</evidence>
<feature type="compositionally biased region" description="Low complexity" evidence="8">
    <location>
        <begin position="2301"/>
        <end position="2324"/>
    </location>
</feature>
<dbReference type="GO" id="GO:0031080">
    <property type="term" value="C:nuclear pore outer ring"/>
    <property type="evidence" value="ECO:0007669"/>
    <property type="project" value="TreeGrafter"/>
</dbReference>
<feature type="region of interest" description="Disordered" evidence="8">
    <location>
        <begin position="2083"/>
        <end position="2115"/>
    </location>
</feature>
<protein>
    <submittedName>
        <fullName evidence="11">Nucleoporin nup84</fullName>
    </submittedName>
</protein>
<feature type="compositionally biased region" description="Low complexity" evidence="8">
    <location>
        <begin position="1230"/>
        <end position="1243"/>
    </location>
</feature>
<keyword evidence="7" id="KW-0539">Nucleus</keyword>
<feature type="compositionally biased region" description="Low complexity" evidence="8">
    <location>
        <begin position="1533"/>
        <end position="1557"/>
    </location>
</feature>
<dbReference type="Gene3D" id="1.10.3450.20">
    <property type="match status" value="1"/>
</dbReference>
<feature type="compositionally biased region" description="Basic and acidic residues" evidence="8">
    <location>
        <begin position="1762"/>
        <end position="1774"/>
    </location>
</feature>
<keyword evidence="4" id="KW-0653">Protein transport</keyword>
<feature type="compositionally biased region" description="Gly residues" evidence="8">
    <location>
        <begin position="1594"/>
        <end position="1609"/>
    </location>
</feature>
<dbReference type="Pfam" id="PF15410">
    <property type="entry name" value="PH_9"/>
    <property type="match status" value="1"/>
</dbReference>
<feature type="compositionally biased region" description="Low complexity" evidence="8">
    <location>
        <begin position="1610"/>
        <end position="1620"/>
    </location>
</feature>
<keyword evidence="2" id="KW-0813">Transport</keyword>
<keyword evidence="6" id="KW-0906">Nuclear pore complex</keyword>
<feature type="compositionally biased region" description="Polar residues" evidence="8">
    <location>
        <begin position="1624"/>
        <end position="1634"/>
    </location>
</feature>
<accession>A0A9P6VUI4</accession>
<feature type="compositionally biased region" description="Polar residues" evidence="8">
    <location>
        <begin position="1326"/>
        <end position="1335"/>
    </location>
</feature>
<gene>
    <name evidence="11" type="primary">NUP84</name>
    <name evidence="11" type="ORF">C6P46_000457</name>
</gene>
<proteinExistence type="predicted"/>
<feature type="region of interest" description="Disordered" evidence="8">
    <location>
        <begin position="2501"/>
        <end position="2571"/>
    </location>
</feature>
<feature type="region of interest" description="Disordered" evidence="8">
    <location>
        <begin position="1762"/>
        <end position="1799"/>
    </location>
</feature>
<feature type="compositionally biased region" description="Basic and acidic residues" evidence="8">
    <location>
        <begin position="881"/>
        <end position="891"/>
    </location>
</feature>
<evidence type="ECO:0000256" key="7">
    <source>
        <dbReference type="ARBA" id="ARBA00023242"/>
    </source>
</evidence>
<feature type="compositionally biased region" description="Low complexity" evidence="8">
    <location>
        <begin position="1424"/>
        <end position="1436"/>
    </location>
</feature>
<dbReference type="Gene3D" id="1.20.190.50">
    <property type="match status" value="1"/>
</dbReference>
<feature type="compositionally biased region" description="Polar residues" evidence="8">
    <location>
        <begin position="1716"/>
        <end position="1725"/>
    </location>
</feature>
<feature type="compositionally biased region" description="Polar residues" evidence="8">
    <location>
        <begin position="2518"/>
        <end position="2534"/>
    </location>
</feature>
<dbReference type="Gene3D" id="2.30.29.30">
    <property type="entry name" value="Pleckstrin-homology domain (PH domain)/Phosphotyrosine-binding domain (PTB)"/>
    <property type="match status" value="1"/>
</dbReference>
<feature type="compositionally biased region" description="Polar residues" evidence="8">
    <location>
        <begin position="1403"/>
        <end position="1417"/>
    </location>
</feature>
<sequence length="2699" mass="288787">MVDFMTDSRRQTFRDVFVDFSVELQRLEESTPEAILSEEDGLLQCFTAVCDNMREPLGEELDKDEYEAWSLESNTWTLLRALYSERLSGTPSAPSSSKNPYTPPLPVAQRLIESSKDLLELSLIPVYLQAIRDWLHEIPYSAGGVEARRGYAPYTKNKLKQLRRTGAKAPQGLVDRLDPDALVRARAEDEGARMEADDASYERAFLRSLYEHVRTGQLAEAIDACRQSDQSWRAASLSGGQLWSDPMLGTEEDGVEDDAMVGTGMVDRVLKGNANRRLWKMMCRKLAGSPLLDKFEKALYGAISGDVASVLPVCSTWEDVVWVHVNSLCESRIEAGLASSPAGRYWQRNSVAPLNAKSTLDPEDPLIGPYAASGRPLRAELEEMFENLIRSEQPELAVAAKNPFRVAQAYLITGKIGSLLETFVDRLEVAAADTEPETLAHLLRFFSHLVLVLRKLKEPLPEYAANRILEAYVHVLEAHDQDEDLIAFYASHLEKQSAIESYARFLLTFGPDSDIHARQAALRKSREHGLSLPLIARRTVELILSSALASLPPSYILPASGLNALGRLDPRHLELIRSLEWLTAEHETYADAIQEANALTRWFLASDAPQAARELLRRLPTDLLPTLAANSPDHAVQLDIREHLDYVALFACLDLHGRWMELWTRRHSHNASKLDAAQYRDEVAAVVDELHKNVVELLEGEWLKLDGLDSTVDAAASRRQTELERIRRLVVPDVVFRLHRALFETSSLIPTNLERCLLLAALVADERFQLYLEFVAATPAEIDTAPLGLKAYLSEVREASLASLERGSGPFAVATTAPADSVRISIPSNHLAVPLLRAATPPEPRDVEARRQSRLQPDSASRLESMQHDSQPARHGRQAVHQRDDAHHDLMPEPAALDDMKPARPSAELAPSTASQGRDRTRSFLGLGFGSSNATLSEAEGSGGSARRKISFGPLGPAQGGVASSSNLSANQTTAVHASASRKSTSGAKAFIRRAKSFGTSPLLGSSSDGGFGSTNPSPAPSALPSPAAMPQPLPPTESSAPSPFLGSTADWYSPVSQSPTAFSPSSTTTSFAPASPYFHADSRASTSSMLLPEAIPSQPPWLLAPATTTGSASPGASSGGRSSSERGRARRSADSERRRPSEGAETSRGATLKKGKGKAVDSASTTPKRKPRRATLGNLFGRKDSKTTAVEDPLPAHPSASGSEPLSGGRQVHDSPQEGDASSFPGPAPSSIPSLPSLPSLHFSKDPYRMSWGFSHSSPASSPEKSREPRPRVSISTTPVEGSPGPASPVVALTPAEEPPDTDKTVILLPANGGQALPVPPPMQHQPSTDSALTLQIRMPTASTASDTLESAREELKASSPPVLRPRSNSYGFPNPNSPRLAYIPGGSSAPLTPSPLASPSNEQENPLTGSTSTIVATAGNAGPSSTSPSSSGPSLARTLIKTRAARSYSDASDRRSPATADSLLSSAGRTPTLPPSRTSTASLGGLPQAVQRGTLARPATADNATTTTRSSVFGSIGSFFSGGGSGGGSGSHAMSRSASAATSTGSGQAPSASPSLTDGVREVNEFGALFDGSDRRSSSLARSNTNRKRGLSVGGGGGGGGGGGSLGFFGSSGSSSSLIPPASSSNGAGSIQNRARSGSASSANTSASGTGSGPLNDTLVVPSSFGSVGSGSLGGRMRALTDPNRRFSFAIPGGGSGGNDSPASSPARGANRPRGSSLSAVQSTPYVVPVRKKPRKAPPPREAETPEAYVVRLLEGTPKRAQWDEREARESTESLLGPQRSPTTEEEDDEDTTPMPKGELTRILSASADPFYAQALRAFLRLFPFEELALDVALRVFLCSASLPTETQQIDRVMEAFARRYCECNSGLFGSLPRKRDVGEEGLSTEGTEENRAGAIGGKREGKEESDIPYVLAFSMVMLNTDHFNPNAKMKMTKADYVRNTRMDGVSAEVLEYLYDQITLAPFIYVDDHADSTSPSLRAPSPHAQLGQSLGPSASSSSFVSTSGSMTGQTFLSAAATSKGKVDPYQLIASGQTRRFRVDVESMVPPRSPFSFTGTTAFFDTSHLHSLFAHAPVLQITNRSRAGSRSQGVGSPPMSANADAVETESPNPSVFGSPLLPTMSNSTFVDPPKKKDRPPISSLKITKVGLLSRKEDLVEGGRKAPSRKWRGWSVVLTGSQLLFFKDPHFASSLQSALDRAAAAAQARPDGPVLAFSYPGSFRPDAVLSLAHSVAIFDASYAKYSNVFRLIAPAGRQYLFQAHDGEELNSWVHAINFAASFKSAGLKIRPLSPAFPGQTDMHRSTPPSNSPRSSLGASLSAPGASRLVRSQGQDSLTASVDPSSSRRSVSPRRPTSPAGQDARSRVPEQSIDGSISATADDRGGLPSLSSLNPVTLSQVLDASPVQAATPAPLTARAESLRTKIGELDAIIRTTKENLQADLRIAKHLAVLTPFRTSTRERILAALPPIEKRVRHHRMQLAKFVGYREVLSRDLLVEDRESERLMRKHSLHRTHSRRTSSVPRQRSHATLSSGSNPLHTRAQDDLTRSSNSRLRPPTMATSEADLSPRHSFESGADSLSAVEDPLNGAQQHSLTDDELDRVRTRAAPPMQRSKTESDWEHVVGPFQGPLRLPNIGSMTDRDADGRASTPDEDELEERVADIERLTQRDSRAGSVGGGTVDDAPPVSPLERDFGRLPSAAERS</sequence>
<feature type="region of interest" description="Disordered" evidence="8">
    <location>
        <begin position="1000"/>
        <end position="1046"/>
    </location>
</feature>
<evidence type="ECO:0000313" key="11">
    <source>
        <dbReference type="EMBL" id="KAG0656089.1"/>
    </source>
</evidence>
<feature type="compositionally biased region" description="Low complexity" evidence="8">
    <location>
        <begin position="1471"/>
        <end position="1485"/>
    </location>
</feature>
<evidence type="ECO:0000256" key="4">
    <source>
        <dbReference type="ARBA" id="ARBA00022927"/>
    </source>
</evidence>
<feature type="compositionally biased region" description="Basic residues" evidence="8">
    <location>
        <begin position="2502"/>
        <end position="2514"/>
    </location>
</feature>
<dbReference type="Gene3D" id="1.10.1000.11">
    <property type="entry name" value="Arf Nucleotide-binding Site Opener,domain 2"/>
    <property type="match status" value="1"/>
</dbReference>
<feature type="region of interest" description="Disordered" evidence="8">
    <location>
        <begin position="838"/>
        <end position="966"/>
    </location>
</feature>
<dbReference type="Pfam" id="PF01369">
    <property type="entry name" value="Sec7"/>
    <property type="match status" value="1"/>
</dbReference>
<evidence type="ECO:0000256" key="5">
    <source>
        <dbReference type="ARBA" id="ARBA00023010"/>
    </source>
</evidence>
<evidence type="ECO:0000256" key="6">
    <source>
        <dbReference type="ARBA" id="ARBA00023132"/>
    </source>
</evidence>
<dbReference type="GO" id="GO:0005085">
    <property type="term" value="F:guanyl-nucleotide exchange factor activity"/>
    <property type="evidence" value="ECO:0007669"/>
    <property type="project" value="InterPro"/>
</dbReference>
<feature type="compositionally biased region" description="Polar residues" evidence="8">
    <location>
        <begin position="854"/>
        <end position="870"/>
    </location>
</feature>
<dbReference type="PANTHER" id="PTHR13003:SF2">
    <property type="entry name" value="NUCLEAR PORE COMPLEX PROTEIN NUP107"/>
    <property type="match status" value="1"/>
</dbReference>